<gene>
    <name evidence="1" type="ORF">B6N60_03731</name>
</gene>
<organism evidence="1 2">
    <name type="scientific">Richelia sinica FACHB-800</name>
    <dbReference type="NCBI Taxonomy" id="1357546"/>
    <lineage>
        <taxon>Bacteria</taxon>
        <taxon>Bacillati</taxon>
        <taxon>Cyanobacteriota</taxon>
        <taxon>Cyanophyceae</taxon>
        <taxon>Nostocales</taxon>
        <taxon>Nostocaceae</taxon>
        <taxon>Richelia</taxon>
    </lineage>
</organism>
<evidence type="ECO:0000313" key="1">
    <source>
        <dbReference type="EMBL" id="QXE25021.1"/>
    </source>
</evidence>
<keyword evidence="2" id="KW-1185">Reference proteome</keyword>
<sequence>MIKEQLRSFQEINNLVGLDNKPKTGFLNLAVKFMQKHQTQNLSIFV</sequence>
<dbReference type="EMBL" id="CP021056">
    <property type="protein sequence ID" value="QXE25021.1"/>
    <property type="molecule type" value="Genomic_DNA"/>
</dbReference>
<dbReference type="KEGG" id="rsin:B6N60_03731"/>
<dbReference type="AlphaFoldDB" id="A0A975Y685"/>
<protein>
    <submittedName>
        <fullName evidence="1">Uncharacterized protein</fullName>
    </submittedName>
</protein>
<reference evidence="1" key="1">
    <citation type="submission" date="2017-04" db="EMBL/GenBank/DDBJ databases">
        <title>Genome deletions in a multicellular cyanobacterial endosymbiont for morphological adaptation in marine diatoms.</title>
        <authorList>
            <person name="Wang Y."/>
            <person name="Gao H."/>
            <person name="Li R."/>
            <person name="Xu X."/>
        </authorList>
    </citation>
    <scope>NUCLEOTIDE SEQUENCE</scope>
    <source>
        <strain evidence="1">FACHB 800</strain>
    </source>
</reference>
<dbReference type="Proteomes" id="UP000683511">
    <property type="component" value="Chromosome"/>
</dbReference>
<accession>A0A975Y685</accession>
<name>A0A975Y685_9NOST</name>
<evidence type="ECO:0000313" key="2">
    <source>
        <dbReference type="Proteomes" id="UP000683511"/>
    </source>
</evidence>
<proteinExistence type="predicted"/>